<accession>A0A2G2W4Y7</accession>
<sequence length="139" mass="15690">MHSSMTQQKEMSVFSIMDMFYEDEKEALHGRQLMISVLDLLQEQFLPDQLAEVVRLGIKELLPSAADEILAKARAIIHLASKENKSIKTQSSLAQSSLSELPSPLLQSPNRVSMKKSLQRFLQKRKSRAQAISHIITSN</sequence>
<organism evidence="1 2">
    <name type="scientific">Capsicum baccatum</name>
    <name type="common">Peruvian pepper</name>
    <dbReference type="NCBI Taxonomy" id="33114"/>
    <lineage>
        <taxon>Eukaryota</taxon>
        <taxon>Viridiplantae</taxon>
        <taxon>Streptophyta</taxon>
        <taxon>Embryophyta</taxon>
        <taxon>Tracheophyta</taxon>
        <taxon>Spermatophyta</taxon>
        <taxon>Magnoliopsida</taxon>
        <taxon>eudicotyledons</taxon>
        <taxon>Gunneridae</taxon>
        <taxon>Pentapetalae</taxon>
        <taxon>asterids</taxon>
        <taxon>lamiids</taxon>
        <taxon>Solanales</taxon>
        <taxon>Solanaceae</taxon>
        <taxon>Solanoideae</taxon>
        <taxon>Capsiceae</taxon>
        <taxon>Capsicum</taxon>
    </lineage>
</organism>
<reference evidence="1 2" key="1">
    <citation type="journal article" date="2017" name="Genome Biol.">
        <title>New reference genome sequences of hot pepper reveal the massive evolution of plant disease-resistance genes by retroduplication.</title>
        <authorList>
            <person name="Kim S."/>
            <person name="Park J."/>
            <person name="Yeom S.I."/>
            <person name="Kim Y.M."/>
            <person name="Seo E."/>
            <person name="Kim K.T."/>
            <person name="Kim M.S."/>
            <person name="Lee J.M."/>
            <person name="Cheong K."/>
            <person name="Shin H.S."/>
            <person name="Kim S.B."/>
            <person name="Han K."/>
            <person name="Lee J."/>
            <person name="Park M."/>
            <person name="Lee H.A."/>
            <person name="Lee H.Y."/>
            <person name="Lee Y."/>
            <person name="Oh S."/>
            <person name="Lee J.H."/>
            <person name="Choi E."/>
            <person name="Choi E."/>
            <person name="Lee S.E."/>
            <person name="Jeon J."/>
            <person name="Kim H."/>
            <person name="Choi G."/>
            <person name="Song H."/>
            <person name="Lee J."/>
            <person name="Lee S.C."/>
            <person name="Kwon J.K."/>
            <person name="Lee H.Y."/>
            <person name="Koo N."/>
            <person name="Hong Y."/>
            <person name="Kim R.W."/>
            <person name="Kang W.H."/>
            <person name="Huh J.H."/>
            <person name="Kang B.C."/>
            <person name="Yang T.J."/>
            <person name="Lee Y.H."/>
            <person name="Bennetzen J.L."/>
            <person name="Choi D."/>
        </authorList>
    </citation>
    <scope>NUCLEOTIDE SEQUENCE [LARGE SCALE GENOMIC DNA]</scope>
    <source>
        <strain evidence="2">cv. PBC81</strain>
    </source>
</reference>
<dbReference type="EMBL" id="MLFT02000008">
    <property type="protein sequence ID" value="PHT40292.1"/>
    <property type="molecule type" value="Genomic_DNA"/>
</dbReference>
<dbReference type="AlphaFoldDB" id="A0A2G2W4Y7"/>
<name>A0A2G2W4Y7_CAPBA</name>
<keyword evidence="2" id="KW-1185">Reference proteome</keyword>
<proteinExistence type="predicted"/>
<comment type="caution">
    <text evidence="1">The sequence shown here is derived from an EMBL/GenBank/DDBJ whole genome shotgun (WGS) entry which is preliminary data.</text>
</comment>
<reference evidence="2" key="2">
    <citation type="journal article" date="2017" name="J. Anim. Genet.">
        <title>Multiple reference genome sequences of hot pepper reveal the massive evolution of plant disease resistance genes by retroduplication.</title>
        <authorList>
            <person name="Kim S."/>
            <person name="Park J."/>
            <person name="Yeom S.-I."/>
            <person name="Kim Y.-M."/>
            <person name="Seo E."/>
            <person name="Kim K.-T."/>
            <person name="Kim M.-S."/>
            <person name="Lee J.M."/>
            <person name="Cheong K."/>
            <person name="Shin H.-S."/>
            <person name="Kim S.-B."/>
            <person name="Han K."/>
            <person name="Lee J."/>
            <person name="Park M."/>
            <person name="Lee H.-A."/>
            <person name="Lee H.-Y."/>
            <person name="Lee Y."/>
            <person name="Oh S."/>
            <person name="Lee J.H."/>
            <person name="Choi E."/>
            <person name="Choi E."/>
            <person name="Lee S.E."/>
            <person name="Jeon J."/>
            <person name="Kim H."/>
            <person name="Choi G."/>
            <person name="Song H."/>
            <person name="Lee J."/>
            <person name="Lee S.-C."/>
            <person name="Kwon J.-K."/>
            <person name="Lee H.-Y."/>
            <person name="Koo N."/>
            <person name="Hong Y."/>
            <person name="Kim R.W."/>
            <person name="Kang W.-H."/>
            <person name="Huh J.H."/>
            <person name="Kang B.-C."/>
            <person name="Yang T.-J."/>
            <person name="Lee Y.-H."/>
            <person name="Bennetzen J.L."/>
            <person name="Choi D."/>
        </authorList>
    </citation>
    <scope>NUCLEOTIDE SEQUENCE [LARGE SCALE GENOMIC DNA]</scope>
    <source>
        <strain evidence="2">cv. PBC81</strain>
    </source>
</reference>
<dbReference type="InterPro" id="IPR018467">
    <property type="entry name" value="CCT_CS"/>
</dbReference>
<protein>
    <submittedName>
        <fullName evidence="1">Uncharacterized protein</fullName>
    </submittedName>
</protein>
<dbReference type="Proteomes" id="UP000224567">
    <property type="component" value="Unassembled WGS sequence"/>
</dbReference>
<gene>
    <name evidence="1" type="ORF">CQW23_19146</name>
</gene>
<dbReference type="Pfam" id="PF09425">
    <property type="entry name" value="Jas_motif"/>
    <property type="match status" value="1"/>
</dbReference>
<evidence type="ECO:0000313" key="2">
    <source>
        <dbReference type="Proteomes" id="UP000224567"/>
    </source>
</evidence>
<evidence type="ECO:0000313" key="1">
    <source>
        <dbReference type="EMBL" id="PHT40292.1"/>
    </source>
</evidence>